<evidence type="ECO:0008006" key="4">
    <source>
        <dbReference type="Google" id="ProtNLM"/>
    </source>
</evidence>
<dbReference type="InterPro" id="IPR000760">
    <property type="entry name" value="Inositol_monophosphatase-like"/>
</dbReference>
<dbReference type="Pfam" id="PF00459">
    <property type="entry name" value="Inositol_P"/>
    <property type="match status" value="1"/>
</dbReference>
<dbReference type="SUPFAM" id="SSF56655">
    <property type="entry name" value="Carbohydrate phosphatase"/>
    <property type="match status" value="1"/>
</dbReference>
<gene>
    <name evidence="2" type="ORF">COT32_00120</name>
</gene>
<proteinExistence type="predicted"/>
<protein>
    <recommendedName>
        <fullName evidence="4">Inositol monophosphatase</fullName>
    </recommendedName>
</protein>
<evidence type="ECO:0000313" key="2">
    <source>
        <dbReference type="EMBL" id="PIS40377.1"/>
    </source>
</evidence>
<dbReference type="AlphaFoldDB" id="A0A2H0YPG2"/>
<feature type="binding site" evidence="1">
    <location>
        <position position="92"/>
    </location>
    <ligand>
        <name>Mg(2+)</name>
        <dbReference type="ChEBI" id="CHEBI:18420"/>
        <label>1</label>
        <note>catalytic</note>
    </ligand>
</feature>
<organism evidence="2 3">
    <name type="scientific">Candidatus Nealsonbacteria bacterium CG08_land_8_20_14_0_20_36_22</name>
    <dbReference type="NCBI Taxonomy" id="1974704"/>
    <lineage>
        <taxon>Bacteria</taxon>
        <taxon>Candidatus Nealsoniibacteriota</taxon>
    </lineage>
</organism>
<evidence type="ECO:0000313" key="3">
    <source>
        <dbReference type="Proteomes" id="UP000231472"/>
    </source>
</evidence>
<keyword evidence="1" id="KW-0460">Magnesium</keyword>
<keyword evidence="1" id="KW-0479">Metal-binding</keyword>
<comment type="caution">
    <text evidence="2">The sequence shown here is derived from an EMBL/GenBank/DDBJ whole genome shotgun (WGS) entry which is preliminary data.</text>
</comment>
<accession>A0A2H0YPG2</accession>
<dbReference type="Gene3D" id="3.30.540.10">
    <property type="entry name" value="Fructose-1,6-Bisphosphatase, subunit A, domain 1"/>
    <property type="match status" value="1"/>
</dbReference>
<evidence type="ECO:0000256" key="1">
    <source>
        <dbReference type="PIRSR" id="PIRSR600760-2"/>
    </source>
</evidence>
<feature type="binding site" evidence="1">
    <location>
        <position position="89"/>
    </location>
    <ligand>
        <name>Mg(2+)</name>
        <dbReference type="ChEBI" id="CHEBI:18420"/>
        <label>1</label>
        <note>catalytic</note>
    </ligand>
</feature>
<dbReference type="GO" id="GO:0046872">
    <property type="term" value="F:metal ion binding"/>
    <property type="evidence" value="ECO:0007669"/>
    <property type="project" value="UniProtKB-KW"/>
</dbReference>
<dbReference type="Proteomes" id="UP000231472">
    <property type="component" value="Unassembled WGS sequence"/>
</dbReference>
<name>A0A2H0YPG2_9BACT</name>
<comment type="cofactor">
    <cofactor evidence="1">
        <name>Mg(2+)</name>
        <dbReference type="ChEBI" id="CHEBI:18420"/>
    </cofactor>
</comment>
<reference evidence="3" key="1">
    <citation type="submission" date="2017-09" db="EMBL/GenBank/DDBJ databases">
        <title>Depth-based differentiation of microbial function through sediment-hosted aquifers and enrichment of novel symbionts in the deep terrestrial subsurface.</title>
        <authorList>
            <person name="Probst A.J."/>
            <person name="Ladd B."/>
            <person name="Jarett J.K."/>
            <person name="Geller-Mcgrath D.E."/>
            <person name="Sieber C.M.K."/>
            <person name="Emerson J.B."/>
            <person name="Anantharaman K."/>
            <person name="Thomas B.C."/>
            <person name="Malmstrom R."/>
            <person name="Stieglmeier M."/>
            <person name="Klingl A."/>
            <person name="Woyke T."/>
            <person name="Ryan C.M."/>
            <person name="Banfield J.F."/>
        </authorList>
    </citation>
    <scope>NUCLEOTIDE SEQUENCE [LARGE SCALE GENOMIC DNA]</scope>
</reference>
<feature type="binding site" evidence="1">
    <location>
        <position position="72"/>
    </location>
    <ligand>
        <name>Mg(2+)</name>
        <dbReference type="ChEBI" id="CHEBI:18420"/>
        <label>1</label>
        <note>catalytic</note>
    </ligand>
</feature>
<sequence>MANQDLKNLAVEYLIETTREVKKIASRGEGRQVLGETINRPEDLEIGIDRIGEDILENLLKKHKIKATVFSEPENRDIKNGGEIYGSVDPFDGSMLYLRGFEHSWYTALSFFDKKREPLCCGIADIINEKYYFTEDDGNYLVSMKTKEKKKICPATRKKLTEPIVLSSYIMSSQYSPKFLDIFGDLIINMHPKGLFYPHGGSYIYAFLASGLIDAYVMFNEPRSEIDPGFPIAKKAGCQIISVDSDGNHQDYQFIPGRQHDKVDLLIAVSTSELRDQLISHYVKKYAEKYSFKS</sequence>
<dbReference type="EMBL" id="PEYC01000002">
    <property type="protein sequence ID" value="PIS40377.1"/>
    <property type="molecule type" value="Genomic_DNA"/>
</dbReference>